<keyword evidence="3" id="KW-1185">Reference proteome</keyword>
<organism evidence="2 3">
    <name type="scientific">Lophiostoma macrostomum CBS 122681</name>
    <dbReference type="NCBI Taxonomy" id="1314788"/>
    <lineage>
        <taxon>Eukaryota</taxon>
        <taxon>Fungi</taxon>
        <taxon>Dikarya</taxon>
        <taxon>Ascomycota</taxon>
        <taxon>Pezizomycotina</taxon>
        <taxon>Dothideomycetes</taxon>
        <taxon>Pleosporomycetidae</taxon>
        <taxon>Pleosporales</taxon>
        <taxon>Lophiostomataceae</taxon>
        <taxon>Lophiostoma</taxon>
    </lineage>
</organism>
<dbReference type="Pfam" id="PF06687">
    <property type="entry name" value="SUR7"/>
    <property type="match status" value="1"/>
</dbReference>
<dbReference type="OrthoDB" id="4480814at2759"/>
<feature type="transmembrane region" description="Helical" evidence="1">
    <location>
        <begin position="160"/>
        <end position="182"/>
    </location>
</feature>
<keyword evidence="1" id="KW-0472">Membrane</keyword>
<protein>
    <recommendedName>
        <fullName evidence="4">Integral membrane protein-like protein</fullName>
    </recommendedName>
</protein>
<evidence type="ECO:0000256" key="1">
    <source>
        <dbReference type="SAM" id="Phobius"/>
    </source>
</evidence>
<dbReference type="GO" id="GO:0031505">
    <property type="term" value="P:fungal-type cell wall organization"/>
    <property type="evidence" value="ECO:0007669"/>
    <property type="project" value="TreeGrafter"/>
</dbReference>
<feature type="transmembrane region" description="Helical" evidence="1">
    <location>
        <begin position="188"/>
        <end position="215"/>
    </location>
</feature>
<accession>A0A6A6T1I0</accession>
<dbReference type="InterPro" id="IPR052413">
    <property type="entry name" value="SUR7_domain"/>
</dbReference>
<dbReference type="Proteomes" id="UP000799324">
    <property type="component" value="Unassembled WGS sequence"/>
</dbReference>
<keyword evidence="1" id="KW-0812">Transmembrane</keyword>
<dbReference type="PANTHER" id="PTHR28019">
    <property type="entry name" value="CELL MEMBRANE PROTEIN YLR413W-RELATED"/>
    <property type="match status" value="1"/>
</dbReference>
<dbReference type="GO" id="GO:0051285">
    <property type="term" value="C:cell cortex of cell tip"/>
    <property type="evidence" value="ECO:0007669"/>
    <property type="project" value="TreeGrafter"/>
</dbReference>
<evidence type="ECO:0000313" key="2">
    <source>
        <dbReference type="EMBL" id="KAF2653949.1"/>
    </source>
</evidence>
<feature type="transmembrane region" description="Helical" evidence="1">
    <location>
        <begin position="6"/>
        <end position="28"/>
    </location>
</feature>
<keyword evidence="1" id="KW-1133">Transmembrane helix</keyword>
<evidence type="ECO:0000313" key="3">
    <source>
        <dbReference type="Proteomes" id="UP000799324"/>
    </source>
</evidence>
<feature type="transmembrane region" description="Helical" evidence="1">
    <location>
        <begin position="236"/>
        <end position="256"/>
    </location>
</feature>
<dbReference type="InterPro" id="IPR009571">
    <property type="entry name" value="SUR7/Rim9-like_fungi"/>
</dbReference>
<dbReference type="GO" id="GO:0005886">
    <property type="term" value="C:plasma membrane"/>
    <property type="evidence" value="ECO:0007669"/>
    <property type="project" value="InterPro"/>
</dbReference>
<reference evidence="2" key="1">
    <citation type="journal article" date="2020" name="Stud. Mycol.">
        <title>101 Dothideomycetes genomes: a test case for predicting lifestyles and emergence of pathogens.</title>
        <authorList>
            <person name="Haridas S."/>
            <person name="Albert R."/>
            <person name="Binder M."/>
            <person name="Bloem J."/>
            <person name="Labutti K."/>
            <person name="Salamov A."/>
            <person name="Andreopoulos B."/>
            <person name="Baker S."/>
            <person name="Barry K."/>
            <person name="Bills G."/>
            <person name="Bluhm B."/>
            <person name="Cannon C."/>
            <person name="Castanera R."/>
            <person name="Culley D."/>
            <person name="Daum C."/>
            <person name="Ezra D."/>
            <person name="Gonzalez J."/>
            <person name="Henrissat B."/>
            <person name="Kuo A."/>
            <person name="Liang C."/>
            <person name="Lipzen A."/>
            <person name="Lutzoni F."/>
            <person name="Magnuson J."/>
            <person name="Mondo S."/>
            <person name="Nolan M."/>
            <person name="Ohm R."/>
            <person name="Pangilinan J."/>
            <person name="Park H.-J."/>
            <person name="Ramirez L."/>
            <person name="Alfaro M."/>
            <person name="Sun H."/>
            <person name="Tritt A."/>
            <person name="Yoshinaga Y."/>
            <person name="Zwiers L.-H."/>
            <person name="Turgeon B."/>
            <person name="Goodwin S."/>
            <person name="Spatafora J."/>
            <person name="Crous P."/>
            <person name="Grigoriev I."/>
        </authorList>
    </citation>
    <scope>NUCLEOTIDE SEQUENCE</scope>
    <source>
        <strain evidence="2">CBS 122681</strain>
    </source>
</reference>
<dbReference type="PANTHER" id="PTHR28019:SF3">
    <property type="entry name" value="INTEGRAL MEMBRANE PROTEIN (AFU_ORTHOLOGUE AFUA_6G07470)"/>
    <property type="match status" value="1"/>
</dbReference>
<gene>
    <name evidence="2" type="ORF">K491DRAFT_495259</name>
</gene>
<sequence>MGKLGRFACIFTPMVLTIGALLCLGLAFSGQLNKNSSLQNDLYFFKANLQDFTSDPDNPDIVKEANDQIDNELLQALQSQAKTNGDLKDFYQVGLFGYCSGTIDDKTKKETVEFCSPRKTGFYFDPIEVWGLNNTSVQVAFPKEMTDGLNAYRKVAKWMFAAYATALGFTAGTILVGISALFSRWGSLITTIVQTLQCLFFFGAATTSTAVYASLVGVFETVMKQYNIHSGLGKNMLIVVWFGVALSLAANLFWTISICCCSGASAHKKTVVEKTPYTYERVASPYLGASGNNSHQMHPVASGGHGTSGSAYEPFRQQHV</sequence>
<dbReference type="AlphaFoldDB" id="A0A6A6T1I0"/>
<name>A0A6A6T1I0_9PLEO</name>
<dbReference type="EMBL" id="MU004372">
    <property type="protein sequence ID" value="KAF2653949.1"/>
    <property type="molecule type" value="Genomic_DNA"/>
</dbReference>
<proteinExistence type="predicted"/>
<evidence type="ECO:0008006" key="4">
    <source>
        <dbReference type="Google" id="ProtNLM"/>
    </source>
</evidence>